<feature type="non-terminal residue" evidence="1">
    <location>
        <position position="1"/>
    </location>
</feature>
<feature type="non-terminal residue" evidence="1">
    <location>
        <position position="83"/>
    </location>
</feature>
<protein>
    <submittedName>
        <fullName evidence="1">Uncharacterized protein</fullName>
    </submittedName>
</protein>
<gene>
    <name evidence="1" type="ORF">BYL167_LOCUS60203</name>
</gene>
<dbReference type="AlphaFoldDB" id="A0A8S3EB66"/>
<dbReference type="Proteomes" id="UP000681967">
    <property type="component" value="Unassembled WGS sequence"/>
</dbReference>
<reference evidence="1" key="1">
    <citation type="submission" date="2021-02" db="EMBL/GenBank/DDBJ databases">
        <authorList>
            <person name="Nowell W R."/>
        </authorList>
    </citation>
    <scope>NUCLEOTIDE SEQUENCE</scope>
</reference>
<accession>A0A8S3EB66</accession>
<evidence type="ECO:0000313" key="1">
    <source>
        <dbReference type="EMBL" id="CAF5068147.1"/>
    </source>
</evidence>
<proteinExistence type="predicted"/>
<organism evidence="1 2">
    <name type="scientific">Rotaria magnacalcarata</name>
    <dbReference type="NCBI Taxonomy" id="392030"/>
    <lineage>
        <taxon>Eukaryota</taxon>
        <taxon>Metazoa</taxon>
        <taxon>Spiralia</taxon>
        <taxon>Gnathifera</taxon>
        <taxon>Rotifera</taxon>
        <taxon>Eurotatoria</taxon>
        <taxon>Bdelloidea</taxon>
        <taxon>Philodinida</taxon>
        <taxon>Philodinidae</taxon>
        <taxon>Rotaria</taxon>
    </lineage>
</organism>
<sequence length="83" mass="9318">MDLKYTGGDIPWSLPFGDHLHSTNSENNSNELKTIAHRYGFQAFEEQLTTSDNNSKWTNPGVVFTNKTIGSDLTGIQNTDFHD</sequence>
<evidence type="ECO:0000313" key="2">
    <source>
        <dbReference type="Proteomes" id="UP000681967"/>
    </source>
</evidence>
<name>A0A8S3EB66_9BILA</name>
<dbReference type="EMBL" id="CAJOBH010230071">
    <property type="protein sequence ID" value="CAF5068147.1"/>
    <property type="molecule type" value="Genomic_DNA"/>
</dbReference>
<comment type="caution">
    <text evidence="1">The sequence shown here is derived from an EMBL/GenBank/DDBJ whole genome shotgun (WGS) entry which is preliminary data.</text>
</comment>